<sequence>MKRSISQKMIKEKCGTASFKRGDAFYRGNKVKIARYSEDLCKATVIGAEDFHVEISIDENLNVHSGCSCPKLASFDKECQHVAAVLLWIANEQQKSKEKLQTPSSLEPGVKNVLTEGFLTLFHQKPTRGSGHQHHFETREVMDAEFILSPLTIGEGRNLISVEMKIGGTKIRDIRRFLSDVKEGKASLLSSAVIFDPKVFCFDKETDEVVQQLVQVVRDEQAFWESDRDRHHVSITPELLLIPPSSWEPLKGLLTLAPEVMVTYRRQVYSGLKFSDAILPLQFVLTKPGDKGHQLQINGLNDLILLPLYQAVLAEGEWIELKSEDSRRLQELKGMLDASKTNRIPVPEDQLEFFLEKVVPGLRRLGEVQLPGVNPAAVEKKPLVAKLFLDRVKDRLLAGLEFCYGDTVINPLERDKSWSSTVLFREKEKEEEILALMEESSFTETESGYYLHHEELEYTFLHHIVPRLKGVVQLYATTAIRNRIFKEHAPPKISVRIKKERTNWLEFKFEMEGFPEREIRALLAALEEKRKYYRLRDGSLFSLETREIEEIRRFLEAAPIQPEDLEQEFEMPIVQGLRLLDSVENPDFFAVEESFRQFLEQLKHPDFSQFEVPKSLDGVLRDYQKQGYSWMKLLASYGFGGVLADDMGLGKTLQSITFLLSELPMLRQNNQQALIVCPSSVMYNWLSEFMQFAPEIEAVVLDGSVKERREIQRDLSKVDVIITSYPLIRKDSKWYETQHFHTIFFDEAQAFKNPVTQTARAVKSLQAVHRFGLTGTPVENSIEELWSLFHVIFPELFQSLSEYSHLSRKAIARRVRPFMLRRMKEDVLDELPEKLEIIDSTELLPDQKKLYAAYLAKLRHDTLKHLDKDTIRKNRIKILAGLTRLRQICCHPGLFVEGYKGRSAKFEQLQQILEESRLSGRRVLIFSQFTKMLGLIGKELKIKGEPYFYLDGQTPSEERVEICSRFNSGERDLILVSLKAGGTGLNLTGADTVILYDTWWNPAVEEQAADRAHRMGQKKSVQVIKLIARGTIEEKMNELQDKKRHLIKEIVDQDKNEASSLTEEDIRELLRI</sequence>
<dbReference type="PROSITE" id="PS51194">
    <property type="entry name" value="HELICASE_CTER"/>
    <property type="match status" value="1"/>
</dbReference>
<keyword evidence="2" id="KW-0479">Metal-binding</keyword>
<dbReference type="PANTHER" id="PTHR10799">
    <property type="entry name" value="SNF2/RAD54 HELICASE FAMILY"/>
    <property type="match status" value="1"/>
</dbReference>
<evidence type="ECO:0000313" key="7">
    <source>
        <dbReference type="EMBL" id="PPA71008.1"/>
    </source>
</evidence>
<keyword evidence="7" id="KW-0067">ATP-binding</keyword>
<gene>
    <name evidence="7" type="ORF">C4B60_09515</name>
</gene>
<dbReference type="Gene3D" id="3.40.50.10810">
    <property type="entry name" value="Tandem AAA-ATPase domain"/>
    <property type="match status" value="1"/>
</dbReference>
<protein>
    <submittedName>
        <fullName evidence="7">Helicase SNF</fullName>
    </submittedName>
</protein>
<feature type="domain" description="SWIM-type" evidence="4">
    <location>
        <begin position="51"/>
        <end position="90"/>
    </location>
</feature>
<dbReference type="Pfam" id="PF08455">
    <property type="entry name" value="SNF2_assoc"/>
    <property type="match status" value="1"/>
</dbReference>
<dbReference type="PROSITE" id="PS50966">
    <property type="entry name" value="ZF_SWIM"/>
    <property type="match status" value="1"/>
</dbReference>
<dbReference type="AlphaFoldDB" id="A0A2S5GDH7"/>
<accession>A0A2S5GDH7</accession>
<dbReference type="InterPro" id="IPR000330">
    <property type="entry name" value="SNF2_N"/>
</dbReference>
<keyword evidence="7" id="KW-0347">Helicase</keyword>
<dbReference type="GO" id="GO:0004386">
    <property type="term" value="F:helicase activity"/>
    <property type="evidence" value="ECO:0007669"/>
    <property type="project" value="UniProtKB-KW"/>
</dbReference>
<dbReference type="SMART" id="SM00487">
    <property type="entry name" value="DEXDc"/>
    <property type="match status" value="1"/>
</dbReference>
<keyword evidence="1" id="KW-0378">Hydrolase</keyword>
<dbReference type="InterPro" id="IPR007527">
    <property type="entry name" value="Znf_SWIM"/>
</dbReference>
<feature type="domain" description="Helicase ATP-binding" evidence="5">
    <location>
        <begin position="632"/>
        <end position="795"/>
    </location>
</feature>
<dbReference type="Proteomes" id="UP000239047">
    <property type="component" value="Unassembled WGS sequence"/>
</dbReference>
<dbReference type="SMART" id="SM00490">
    <property type="entry name" value="HELICc"/>
    <property type="match status" value="1"/>
</dbReference>
<keyword evidence="2" id="KW-0862">Zinc</keyword>
<dbReference type="RefSeq" id="WP_104057757.1">
    <property type="nucleotide sequence ID" value="NZ_PREZ01000003.1"/>
</dbReference>
<keyword evidence="2" id="KW-0863">Zinc-finger</keyword>
<dbReference type="SUPFAM" id="SSF52540">
    <property type="entry name" value="P-loop containing nucleoside triphosphate hydrolases"/>
    <property type="match status" value="2"/>
</dbReference>
<evidence type="ECO:0000259" key="4">
    <source>
        <dbReference type="PROSITE" id="PS50966"/>
    </source>
</evidence>
<keyword evidence="7" id="KW-0547">Nucleotide-binding</keyword>
<dbReference type="GO" id="GO:0016787">
    <property type="term" value="F:hydrolase activity"/>
    <property type="evidence" value="ECO:0007669"/>
    <property type="project" value="UniProtKB-KW"/>
</dbReference>
<dbReference type="GO" id="GO:0008270">
    <property type="term" value="F:zinc ion binding"/>
    <property type="evidence" value="ECO:0007669"/>
    <property type="project" value="UniProtKB-KW"/>
</dbReference>
<dbReference type="FunFam" id="3.40.50.300:FF:000533">
    <property type="entry name" value="Helicase, Snf2 family"/>
    <property type="match status" value="1"/>
</dbReference>
<evidence type="ECO:0000259" key="5">
    <source>
        <dbReference type="PROSITE" id="PS51192"/>
    </source>
</evidence>
<dbReference type="Gene3D" id="3.40.50.300">
    <property type="entry name" value="P-loop containing nucleotide triphosphate hydrolases"/>
    <property type="match status" value="1"/>
</dbReference>
<keyword evidence="8" id="KW-1185">Reference proteome</keyword>
<evidence type="ECO:0000313" key="8">
    <source>
        <dbReference type="Proteomes" id="UP000239047"/>
    </source>
</evidence>
<name>A0A2S5GDH7_9BACL</name>
<dbReference type="InterPro" id="IPR049730">
    <property type="entry name" value="SNF2/RAD54-like_C"/>
</dbReference>
<evidence type="ECO:0000256" key="2">
    <source>
        <dbReference type="PROSITE-ProRule" id="PRU00325"/>
    </source>
</evidence>
<dbReference type="Pfam" id="PF00271">
    <property type="entry name" value="Helicase_C"/>
    <property type="match status" value="1"/>
</dbReference>
<feature type="domain" description="Helicase C-terminal" evidence="6">
    <location>
        <begin position="908"/>
        <end position="1067"/>
    </location>
</feature>
<comment type="caution">
    <text evidence="7">The sequence shown here is derived from an EMBL/GenBank/DDBJ whole genome shotgun (WGS) entry which is preliminary data.</text>
</comment>
<dbReference type="CDD" id="cd18793">
    <property type="entry name" value="SF2_C_SNF"/>
    <property type="match status" value="1"/>
</dbReference>
<feature type="coiled-coil region" evidence="3">
    <location>
        <begin position="1029"/>
        <end position="1056"/>
    </location>
</feature>
<dbReference type="InterPro" id="IPR027417">
    <property type="entry name" value="P-loop_NTPase"/>
</dbReference>
<dbReference type="Pfam" id="PF00176">
    <property type="entry name" value="SNF2-rel_dom"/>
    <property type="match status" value="1"/>
</dbReference>
<dbReference type="OrthoDB" id="9760715at2"/>
<evidence type="ECO:0000256" key="1">
    <source>
        <dbReference type="ARBA" id="ARBA00022801"/>
    </source>
</evidence>
<dbReference type="PROSITE" id="PS51192">
    <property type="entry name" value="HELICASE_ATP_BIND_1"/>
    <property type="match status" value="1"/>
</dbReference>
<reference evidence="7 8" key="1">
    <citation type="submission" date="2018-02" db="EMBL/GenBank/DDBJ databases">
        <title>Jeotgalibacillus proteolyticum sp. nov. a protease producing bacterium isolated from ocean sediments of Laizhou Bay.</title>
        <authorList>
            <person name="Li Y."/>
        </authorList>
    </citation>
    <scope>NUCLEOTIDE SEQUENCE [LARGE SCALE GENOMIC DNA]</scope>
    <source>
        <strain evidence="7 8">22-7</strain>
    </source>
</reference>
<proteinExistence type="predicted"/>
<keyword evidence="3" id="KW-0175">Coiled coil</keyword>
<evidence type="ECO:0000259" key="6">
    <source>
        <dbReference type="PROSITE" id="PS51194"/>
    </source>
</evidence>
<evidence type="ECO:0000256" key="3">
    <source>
        <dbReference type="SAM" id="Coils"/>
    </source>
</evidence>
<dbReference type="InterPro" id="IPR038718">
    <property type="entry name" value="SNF2-like_sf"/>
</dbReference>
<dbReference type="GO" id="GO:0005524">
    <property type="term" value="F:ATP binding"/>
    <property type="evidence" value="ECO:0007669"/>
    <property type="project" value="InterPro"/>
</dbReference>
<dbReference type="InterPro" id="IPR001650">
    <property type="entry name" value="Helicase_C-like"/>
</dbReference>
<dbReference type="EMBL" id="PREZ01000003">
    <property type="protein sequence ID" value="PPA71008.1"/>
    <property type="molecule type" value="Genomic_DNA"/>
</dbReference>
<dbReference type="InterPro" id="IPR014001">
    <property type="entry name" value="Helicase_ATP-bd"/>
</dbReference>
<dbReference type="InterPro" id="IPR013663">
    <property type="entry name" value="Helicase_SWF/SNF/SWI_bac"/>
</dbReference>
<organism evidence="7 8">
    <name type="scientific">Jeotgalibacillus proteolyticus</name>
    <dbReference type="NCBI Taxonomy" id="2082395"/>
    <lineage>
        <taxon>Bacteria</taxon>
        <taxon>Bacillati</taxon>
        <taxon>Bacillota</taxon>
        <taxon>Bacilli</taxon>
        <taxon>Bacillales</taxon>
        <taxon>Caryophanaceae</taxon>
        <taxon>Jeotgalibacillus</taxon>
    </lineage>
</organism>